<dbReference type="PANTHER" id="PTHR33678">
    <property type="entry name" value="BLL1576 PROTEIN"/>
    <property type="match status" value="1"/>
</dbReference>
<proteinExistence type="predicted"/>
<accession>A0A8X6FPD0</accession>
<feature type="coiled-coil region" evidence="1">
    <location>
        <begin position="5"/>
        <end position="39"/>
    </location>
</feature>
<protein>
    <submittedName>
        <fullName evidence="3">IS66 family transposase</fullName>
    </submittedName>
</protein>
<dbReference type="InterPro" id="IPR004291">
    <property type="entry name" value="Transposase_IS66_central"/>
</dbReference>
<feature type="domain" description="Transposase IS66 central" evidence="2">
    <location>
        <begin position="181"/>
        <end position="250"/>
    </location>
</feature>
<keyword evidence="4" id="KW-1185">Reference proteome</keyword>
<dbReference type="AlphaFoldDB" id="A0A8X6FPD0"/>
<name>A0A8X6FPD0_TRICU</name>
<evidence type="ECO:0000259" key="2">
    <source>
        <dbReference type="Pfam" id="PF03050"/>
    </source>
</evidence>
<reference evidence="3" key="1">
    <citation type="submission" date="2020-07" db="EMBL/GenBank/DDBJ databases">
        <title>Multicomponent nature underlies the extraordinary mechanical properties of spider dragline silk.</title>
        <authorList>
            <person name="Kono N."/>
            <person name="Nakamura H."/>
            <person name="Mori M."/>
            <person name="Yoshida Y."/>
            <person name="Ohtoshi R."/>
            <person name="Malay A.D."/>
            <person name="Moran D.A.P."/>
            <person name="Tomita M."/>
            <person name="Numata K."/>
            <person name="Arakawa K."/>
        </authorList>
    </citation>
    <scope>NUCLEOTIDE SEQUENCE</scope>
</reference>
<dbReference type="EMBL" id="BMAO01019966">
    <property type="protein sequence ID" value="GFQ64093.1"/>
    <property type="molecule type" value="Genomic_DNA"/>
</dbReference>
<evidence type="ECO:0000256" key="1">
    <source>
        <dbReference type="SAM" id="Coils"/>
    </source>
</evidence>
<keyword evidence="1" id="KW-0175">Coiled coil</keyword>
<gene>
    <name evidence="3" type="primary">COM42_06015</name>
    <name evidence="3" type="ORF">TNCT_121191</name>
</gene>
<dbReference type="OrthoDB" id="6442507at2759"/>
<organism evidence="3 4">
    <name type="scientific">Trichonephila clavata</name>
    <name type="common">Joro spider</name>
    <name type="synonym">Nephila clavata</name>
    <dbReference type="NCBI Taxonomy" id="2740835"/>
    <lineage>
        <taxon>Eukaryota</taxon>
        <taxon>Metazoa</taxon>
        <taxon>Ecdysozoa</taxon>
        <taxon>Arthropoda</taxon>
        <taxon>Chelicerata</taxon>
        <taxon>Arachnida</taxon>
        <taxon>Araneae</taxon>
        <taxon>Araneomorphae</taxon>
        <taxon>Entelegynae</taxon>
        <taxon>Araneoidea</taxon>
        <taxon>Nephilidae</taxon>
        <taxon>Trichonephila</taxon>
    </lineage>
</organism>
<dbReference type="Proteomes" id="UP000887116">
    <property type="component" value="Unassembled WGS sequence"/>
</dbReference>
<dbReference type="Pfam" id="PF03050">
    <property type="entry name" value="DDE_Tnp_IS66"/>
    <property type="match status" value="1"/>
</dbReference>
<evidence type="ECO:0000313" key="4">
    <source>
        <dbReference type="Proteomes" id="UP000887116"/>
    </source>
</evidence>
<dbReference type="InterPro" id="IPR052344">
    <property type="entry name" value="Transposase-related"/>
</dbReference>
<sequence>MLQLLIGVVKLCKNLEQKVAKLEEKDKILEIENAELRERLGLNSRNSSIPSSKELYKIKKDTLKDKSEGGRKIGGQVGHKGSHRATMEADEVVKIELLNECECGGEIAICEKPYVHQKVDLPEVKPYVVEYQLEHGRCKKCGKRKSSKLPEGVTPDTFGPRVKSVITALSGFYKNSKREITNIMKDIFNMSISIGSVSNSEARVASKCKEAYERVEEEVRASKVLHIDETSHYNKGKLGWCWMFANNKAKVSRYKRNEIFKE</sequence>
<comment type="caution">
    <text evidence="3">The sequence shown here is derived from an EMBL/GenBank/DDBJ whole genome shotgun (WGS) entry which is preliminary data.</text>
</comment>
<evidence type="ECO:0000313" key="3">
    <source>
        <dbReference type="EMBL" id="GFQ64093.1"/>
    </source>
</evidence>